<reference evidence="2 3" key="1">
    <citation type="journal article" date="2019" name="Commun. Biol.">
        <title>The bagworm genome reveals a unique fibroin gene that provides high tensile strength.</title>
        <authorList>
            <person name="Kono N."/>
            <person name="Nakamura H."/>
            <person name="Ohtoshi R."/>
            <person name="Tomita M."/>
            <person name="Numata K."/>
            <person name="Arakawa K."/>
        </authorList>
    </citation>
    <scope>NUCLEOTIDE SEQUENCE [LARGE SCALE GENOMIC DNA]</scope>
</reference>
<dbReference type="EMBL" id="BGZK01000796">
    <property type="protein sequence ID" value="GBP60802.1"/>
    <property type="molecule type" value="Genomic_DNA"/>
</dbReference>
<dbReference type="OrthoDB" id="10014052at2759"/>
<sequence length="167" mass="19049">MLRSETRHASGEAPRKARAGGPNKLFTRIATRQSGRRWRSAPVYGRREDQWDTKATGEARVSRHPHGRNHIHLLNCAKKPTLVPFSGEREHKQRADNLHACAHLCPFECRVERKRCVRPLSLFYSDASADGVEERSRVPRSRSCARLRRNATMSHTFSCVEPAVIDL</sequence>
<feature type="compositionally biased region" description="Basic and acidic residues" evidence="1">
    <location>
        <begin position="1"/>
        <end position="15"/>
    </location>
</feature>
<dbReference type="Proteomes" id="UP000299102">
    <property type="component" value="Unassembled WGS sequence"/>
</dbReference>
<proteinExistence type="predicted"/>
<keyword evidence="3" id="KW-1185">Reference proteome</keyword>
<comment type="caution">
    <text evidence="2">The sequence shown here is derived from an EMBL/GenBank/DDBJ whole genome shotgun (WGS) entry which is preliminary data.</text>
</comment>
<feature type="region of interest" description="Disordered" evidence="1">
    <location>
        <begin position="1"/>
        <end position="23"/>
    </location>
</feature>
<evidence type="ECO:0000313" key="2">
    <source>
        <dbReference type="EMBL" id="GBP60802.1"/>
    </source>
</evidence>
<name>A0A4C1XCX3_EUMVA</name>
<evidence type="ECO:0000313" key="3">
    <source>
        <dbReference type="Proteomes" id="UP000299102"/>
    </source>
</evidence>
<accession>A0A4C1XCX3</accession>
<protein>
    <submittedName>
        <fullName evidence="2">Uncharacterized protein</fullName>
    </submittedName>
</protein>
<gene>
    <name evidence="2" type="ORF">EVAR_85062_1</name>
</gene>
<evidence type="ECO:0000256" key="1">
    <source>
        <dbReference type="SAM" id="MobiDB-lite"/>
    </source>
</evidence>
<dbReference type="AlphaFoldDB" id="A0A4C1XCX3"/>
<organism evidence="2 3">
    <name type="scientific">Eumeta variegata</name>
    <name type="common">Bagworm moth</name>
    <name type="synonym">Eumeta japonica</name>
    <dbReference type="NCBI Taxonomy" id="151549"/>
    <lineage>
        <taxon>Eukaryota</taxon>
        <taxon>Metazoa</taxon>
        <taxon>Ecdysozoa</taxon>
        <taxon>Arthropoda</taxon>
        <taxon>Hexapoda</taxon>
        <taxon>Insecta</taxon>
        <taxon>Pterygota</taxon>
        <taxon>Neoptera</taxon>
        <taxon>Endopterygota</taxon>
        <taxon>Lepidoptera</taxon>
        <taxon>Glossata</taxon>
        <taxon>Ditrysia</taxon>
        <taxon>Tineoidea</taxon>
        <taxon>Psychidae</taxon>
        <taxon>Oiketicinae</taxon>
        <taxon>Eumeta</taxon>
    </lineage>
</organism>